<evidence type="ECO:0000256" key="8">
    <source>
        <dbReference type="ARBA" id="ARBA00031155"/>
    </source>
</evidence>
<keyword evidence="4" id="KW-0285">Flavoprotein</keyword>
<sequence>MGSLMARWGMSLPVLAAPMAGGTSTPAMVVAAGRAGGLGFLAAGYRSAEGIAGQIREVRAQGVVFGVNVFAPNPVPVDQDAYRRYAEALRGDAGRLGAVLPEAPVEDDDFWAEKVELLLSDPVPLVSFTFGLPAAGLVKELRAAGTSVLQTVTNADEARAAAELGVDGLIVQASAAGGHSGTLTPERAVADVPLPELVARIRHAADLPVIAAGGLATSAQIAEVLHAGAQAAMVGTVLLRADESGASAPYRQAIANSEHDTTVITRAFTGRPARGLRNRFIDRYEPLAPAGYPAIHHLTSPLRKAAAAAAETGLLHLWAGTGHRHTRPEPAAEILTRLARAL</sequence>
<comment type="similarity">
    <text evidence="2">Belongs to the nitronate monooxygenase family. NMO class I subfamily.</text>
</comment>
<keyword evidence="12" id="KW-1185">Reference proteome</keyword>
<comment type="catalytic activity">
    <reaction evidence="9">
        <text>3 propionate 3-nitronate + 3 O2 + H2O = 3 3-oxopropanoate + 2 nitrate + nitrite + H2O2 + 3 H(+)</text>
        <dbReference type="Rhea" id="RHEA:57332"/>
        <dbReference type="ChEBI" id="CHEBI:15377"/>
        <dbReference type="ChEBI" id="CHEBI:15378"/>
        <dbReference type="ChEBI" id="CHEBI:15379"/>
        <dbReference type="ChEBI" id="CHEBI:16240"/>
        <dbReference type="ChEBI" id="CHEBI:16301"/>
        <dbReference type="ChEBI" id="CHEBI:17632"/>
        <dbReference type="ChEBI" id="CHEBI:33190"/>
        <dbReference type="ChEBI" id="CHEBI:136067"/>
    </reaction>
</comment>
<name>A0ABP6QLA0_9ACTN</name>
<evidence type="ECO:0000256" key="7">
    <source>
        <dbReference type="ARBA" id="ARBA00023033"/>
    </source>
</evidence>
<evidence type="ECO:0000256" key="4">
    <source>
        <dbReference type="ARBA" id="ARBA00022630"/>
    </source>
</evidence>
<comment type="caution">
    <text evidence="11">The sequence shown here is derived from an EMBL/GenBank/DDBJ whole genome shotgun (WGS) entry which is preliminary data.</text>
</comment>
<dbReference type="SUPFAM" id="SSF51412">
    <property type="entry name" value="Inosine monophosphate dehydrogenase (IMPDH)"/>
    <property type="match status" value="1"/>
</dbReference>
<dbReference type="InterPro" id="IPR013785">
    <property type="entry name" value="Aldolase_TIM"/>
</dbReference>
<dbReference type="PANTHER" id="PTHR42747">
    <property type="entry name" value="NITRONATE MONOOXYGENASE-RELATED"/>
    <property type="match status" value="1"/>
</dbReference>
<keyword evidence="10" id="KW-0732">Signal</keyword>
<feature type="chain" id="PRO_5047084460" description="Propionate 3-nitronate monooxygenase" evidence="10">
    <location>
        <begin position="17"/>
        <end position="342"/>
    </location>
</feature>
<accession>A0ABP6QLA0</accession>
<dbReference type="RefSeq" id="WP_344833470.1">
    <property type="nucleotide sequence ID" value="NZ_BAAAUV010000015.1"/>
</dbReference>
<dbReference type="PANTHER" id="PTHR42747:SF3">
    <property type="entry name" value="NITRONATE MONOOXYGENASE-RELATED"/>
    <property type="match status" value="1"/>
</dbReference>
<dbReference type="InterPro" id="IPR004136">
    <property type="entry name" value="NMO"/>
</dbReference>
<keyword evidence="7 11" id="KW-0503">Monooxygenase</keyword>
<evidence type="ECO:0000256" key="9">
    <source>
        <dbReference type="ARBA" id="ARBA00049401"/>
    </source>
</evidence>
<feature type="signal peptide" evidence="10">
    <location>
        <begin position="1"/>
        <end position="16"/>
    </location>
</feature>
<reference evidence="12" key="1">
    <citation type="journal article" date="2019" name="Int. J. Syst. Evol. Microbiol.">
        <title>The Global Catalogue of Microorganisms (GCM) 10K type strain sequencing project: providing services to taxonomists for standard genome sequencing and annotation.</title>
        <authorList>
            <consortium name="The Broad Institute Genomics Platform"/>
            <consortium name="The Broad Institute Genome Sequencing Center for Infectious Disease"/>
            <person name="Wu L."/>
            <person name="Ma J."/>
        </authorList>
    </citation>
    <scope>NUCLEOTIDE SEQUENCE [LARGE SCALE GENOMIC DNA]</scope>
    <source>
        <strain evidence="12">JCM 9377</strain>
    </source>
</reference>
<keyword evidence="6" id="KW-0560">Oxidoreductase</keyword>
<dbReference type="CDD" id="cd04730">
    <property type="entry name" value="NPD_like"/>
    <property type="match status" value="1"/>
</dbReference>
<evidence type="ECO:0000256" key="6">
    <source>
        <dbReference type="ARBA" id="ARBA00023002"/>
    </source>
</evidence>
<dbReference type="Pfam" id="PF03060">
    <property type="entry name" value="NMO"/>
    <property type="match status" value="1"/>
</dbReference>
<dbReference type="Proteomes" id="UP001501237">
    <property type="component" value="Unassembled WGS sequence"/>
</dbReference>
<gene>
    <name evidence="11" type="ORF">GCM10010468_53610</name>
</gene>
<organism evidence="11 12">
    <name type="scientific">Actinocorallia longicatena</name>
    <dbReference type="NCBI Taxonomy" id="111803"/>
    <lineage>
        <taxon>Bacteria</taxon>
        <taxon>Bacillati</taxon>
        <taxon>Actinomycetota</taxon>
        <taxon>Actinomycetes</taxon>
        <taxon>Streptosporangiales</taxon>
        <taxon>Thermomonosporaceae</taxon>
        <taxon>Actinocorallia</taxon>
    </lineage>
</organism>
<evidence type="ECO:0000313" key="11">
    <source>
        <dbReference type="EMBL" id="GAA3225761.1"/>
    </source>
</evidence>
<evidence type="ECO:0000256" key="5">
    <source>
        <dbReference type="ARBA" id="ARBA00022643"/>
    </source>
</evidence>
<comment type="cofactor">
    <cofactor evidence="1">
        <name>FMN</name>
        <dbReference type="ChEBI" id="CHEBI:58210"/>
    </cofactor>
</comment>
<protein>
    <recommendedName>
        <fullName evidence="8">Propionate 3-nitronate monooxygenase</fullName>
    </recommendedName>
</protein>
<dbReference type="Gene3D" id="3.20.20.70">
    <property type="entry name" value="Aldolase class I"/>
    <property type="match status" value="1"/>
</dbReference>
<evidence type="ECO:0000313" key="12">
    <source>
        <dbReference type="Proteomes" id="UP001501237"/>
    </source>
</evidence>
<evidence type="ECO:0000256" key="3">
    <source>
        <dbReference type="ARBA" id="ARBA00022575"/>
    </source>
</evidence>
<evidence type="ECO:0000256" key="2">
    <source>
        <dbReference type="ARBA" id="ARBA00009881"/>
    </source>
</evidence>
<evidence type="ECO:0000256" key="1">
    <source>
        <dbReference type="ARBA" id="ARBA00001917"/>
    </source>
</evidence>
<keyword evidence="5" id="KW-0288">FMN</keyword>
<dbReference type="EMBL" id="BAAAUV010000015">
    <property type="protein sequence ID" value="GAA3225761.1"/>
    <property type="molecule type" value="Genomic_DNA"/>
</dbReference>
<dbReference type="GO" id="GO:0004497">
    <property type="term" value="F:monooxygenase activity"/>
    <property type="evidence" value="ECO:0007669"/>
    <property type="project" value="UniProtKB-KW"/>
</dbReference>
<keyword evidence="3" id="KW-0216">Detoxification</keyword>
<evidence type="ECO:0000256" key="10">
    <source>
        <dbReference type="SAM" id="SignalP"/>
    </source>
</evidence>
<proteinExistence type="inferred from homology"/>